<dbReference type="CDD" id="cd12148">
    <property type="entry name" value="fungal_TF_MHR"/>
    <property type="match status" value="1"/>
</dbReference>
<dbReference type="GO" id="GO:0008270">
    <property type="term" value="F:zinc ion binding"/>
    <property type="evidence" value="ECO:0007669"/>
    <property type="project" value="InterPro"/>
</dbReference>
<accession>A0A9P6NBY9</accession>
<dbReference type="PROSITE" id="PS50048">
    <property type="entry name" value="ZN2_CY6_FUNGAL_2"/>
    <property type="match status" value="1"/>
</dbReference>
<dbReference type="InterPro" id="IPR007219">
    <property type="entry name" value="XnlR_reg_dom"/>
</dbReference>
<feature type="compositionally biased region" description="Basic and acidic residues" evidence="3">
    <location>
        <begin position="124"/>
        <end position="138"/>
    </location>
</feature>
<dbReference type="PANTHER" id="PTHR46910:SF1">
    <property type="entry name" value="MISCELLANEOUS ZN(II)2CYS6 TRANSCRIPTION FACTOR (EUROFUNG)-RELATED"/>
    <property type="match status" value="1"/>
</dbReference>
<sequence length="803" mass="89953">MLHQPTLSSSSYSHLTLEEQDAQRNRQRITRACDACRKMKIKCILPQGNSKPCETCRHACRNCTYLMPGIKRDKPPTKRDLDQLNSRIHSLEKVLGILAPDLNLTQLPRTPEQARTMVNSRRSSKPESNHEPTPKESQTELELVTDFHRVLKSMSELHLTPGEYYEEVGSNLTPPIPKKWEHTHGSGEPDLASLMNNESRSIVERSMEHYHFRIGANDHSYPPPDLAQSLIDLYFDKVHPYESILHKAEFVRLYNTGLPQHDCSFRALCYAVFAAASRFSSDYRVAPPTDGSNLNKQAAGALYGAAIGFLLTPPTLPCTIFDLQAMAVMSYFLVANTSPMTAWFSVGKFLRRAQGEGVDVKGILRWETSIMKDQLRKRAFWALFSRELQLCLSLGRVSCVKQSSTSIAHPLIMDDEALSRFCEAHKHLPLSAAYKISHQNPILSEASPSVLAKRANCKLLEKVGLQLRALWSLRIVPDHKAWDWDQILAKQMAKVIDNSIAHDIPLMARWNPNLTNVVDFTVTALLRCKASYLEILVHRHLIKADPSELRVCLAASNSILDVMEHIRNRGLLELTAANTPYLITPAALTFLYAACIPNGLLSPLERGNCWADLHRCIEILSILAPSTFQAEKLKESLDHLVNGCIEEELYPETTLLGKLARTVEGCSNPSPVPIPLDVFSGNRSGLNLESVSPIPDQPLMKSSSKEMIGPSNNMIDPTLEPTTNLELFNLTAPQLDASFFQFPGNGYNTLADENLPVWLSSYDPSPHLNSNHYNFLTFQSLPISTSHHSNVQIPFDTSNLSTW</sequence>
<evidence type="ECO:0000256" key="2">
    <source>
        <dbReference type="ARBA" id="ARBA00023242"/>
    </source>
</evidence>
<dbReference type="Proteomes" id="UP000886653">
    <property type="component" value="Unassembled WGS sequence"/>
</dbReference>
<feature type="region of interest" description="Disordered" evidence="3">
    <location>
        <begin position="106"/>
        <end position="140"/>
    </location>
</feature>
<dbReference type="InterPro" id="IPR036864">
    <property type="entry name" value="Zn2-C6_fun-type_DNA-bd_sf"/>
</dbReference>
<evidence type="ECO:0000313" key="5">
    <source>
        <dbReference type="EMBL" id="KAG0141394.1"/>
    </source>
</evidence>
<evidence type="ECO:0000256" key="1">
    <source>
        <dbReference type="ARBA" id="ARBA00022723"/>
    </source>
</evidence>
<name>A0A9P6NBY9_9BASI</name>
<dbReference type="OrthoDB" id="2503714at2759"/>
<feature type="domain" description="Zn(2)-C6 fungal-type" evidence="4">
    <location>
        <begin position="32"/>
        <end position="65"/>
    </location>
</feature>
<keyword evidence="2" id="KW-0539">Nucleus</keyword>
<dbReference type="SUPFAM" id="SSF57701">
    <property type="entry name" value="Zn2/Cys6 DNA-binding domain"/>
    <property type="match status" value="1"/>
</dbReference>
<feature type="region of interest" description="Disordered" evidence="3">
    <location>
        <begin position="1"/>
        <end position="24"/>
    </location>
</feature>
<proteinExistence type="predicted"/>
<dbReference type="GO" id="GO:0003677">
    <property type="term" value="F:DNA binding"/>
    <property type="evidence" value="ECO:0007669"/>
    <property type="project" value="InterPro"/>
</dbReference>
<dbReference type="InterPro" id="IPR001138">
    <property type="entry name" value="Zn2Cys6_DnaBD"/>
</dbReference>
<reference evidence="5" key="1">
    <citation type="submission" date="2013-11" db="EMBL/GenBank/DDBJ databases">
        <title>Genome sequence of the fusiform rust pathogen reveals effectors for host alternation and coevolution with pine.</title>
        <authorList>
            <consortium name="DOE Joint Genome Institute"/>
            <person name="Smith K."/>
            <person name="Pendleton A."/>
            <person name="Kubisiak T."/>
            <person name="Anderson C."/>
            <person name="Salamov A."/>
            <person name="Aerts A."/>
            <person name="Riley R."/>
            <person name="Clum A."/>
            <person name="Lindquist E."/>
            <person name="Ence D."/>
            <person name="Campbell M."/>
            <person name="Kronenberg Z."/>
            <person name="Feau N."/>
            <person name="Dhillon B."/>
            <person name="Hamelin R."/>
            <person name="Burleigh J."/>
            <person name="Smith J."/>
            <person name="Yandell M."/>
            <person name="Nelson C."/>
            <person name="Grigoriev I."/>
            <person name="Davis J."/>
        </authorList>
    </citation>
    <scope>NUCLEOTIDE SEQUENCE</scope>
    <source>
        <strain evidence="5">G11</strain>
    </source>
</reference>
<dbReference type="AlphaFoldDB" id="A0A9P6NBY9"/>
<gene>
    <name evidence="5" type="ORF">CROQUDRAFT_51773</name>
</gene>
<dbReference type="EMBL" id="MU167388">
    <property type="protein sequence ID" value="KAG0141394.1"/>
    <property type="molecule type" value="Genomic_DNA"/>
</dbReference>
<dbReference type="Gene3D" id="4.10.240.10">
    <property type="entry name" value="Zn(2)-C6 fungal-type DNA-binding domain"/>
    <property type="match status" value="1"/>
</dbReference>
<dbReference type="PROSITE" id="PS00463">
    <property type="entry name" value="ZN2_CY6_FUNGAL_1"/>
    <property type="match status" value="1"/>
</dbReference>
<comment type="caution">
    <text evidence="5">The sequence shown here is derived from an EMBL/GenBank/DDBJ whole genome shotgun (WGS) entry which is preliminary data.</text>
</comment>
<dbReference type="GO" id="GO:0000981">
    <property type="term" value="F:DNA-binding transcription factor activity, RNA polymerase II-specific"/>
    <property type="evidence" value="ECO:0007669"/>
    <property type="project" value="InterPro"/>
</dbReference>
<dbReference type="GO" id="GO:0006351">
    <property type="term" value="P:DNA-templated transcription"/>
    <property type="evidence" value="ECO:0007669"/>
    <property type="project" value="InterPro"/>
</dbReference>
<evidence type="ECO:0000256" key="3">
    <source>
        <dbReference type="SAM" id="MobiDB-lite"/>
    </source>
</evidence>
<keyword evidence="1" id="KW-0479">Metal-binding</keyword>
<organism evidence="5 6">
    <name type="scientific">Cronartium quercuum f. sp. fusiforme G11</name>
    <dbReference type="NCBI Taxonomy" id="708437"/>
    <lineage>
        <taxon>Eukaryota</taxon>
        <taxon>Fungi</taxon>
        <taxon>Dikarya</taxon>
        <taxon>Basidiomycota</taxon>
        <taxon>Pucciniomycotina</taxon>
        <taxon>Pucciniomycetes</taxon>
        <taxon>Pucciniales</taxon>
        <taxon>Coleosporiaceae</taxon>
        <taxon>Cronartium</taxon>
    </lineage>
</organism>
<protein>
    <recommendedName>
        <fullName evidence="4">Zn(2)-C6 fungal-type domain-containing protein</fullName>
    </recommendedName>
</protein>
<dbReference type="CDD" id="cd00067">
    <property type="entry name" value="GAL4"/>
    <property type="match status" value="1"/>
</dbReference>
<keyword evidence="6" id="KW-1185">Reference proteome</keyword>
<dbReference type="InterPro" id="IPR050987">
    <property type="entry name" value="AtrR-like"/>
</dbReference>
<dbReference type="Pfam" id="PF04082">
    <property type="entry name" value="Fungal_trans"/>
    <property type="match status" value="1"/>
</dbReference>
<evidence type="ECO:0000313" key="6">
    <source>
        <dbReference type="Proteomes" id="UP000886653"/>
    </source>
</evidence>
<dbReference type="SMART" id="SM00906">
    <property type="entry name" value="Fungal_trans"/>
    <property type="match status" value="1"/>
</dbReference>
<evidence type="ECO:0000259" key="4">
    <source>
        <dbReference type="PROSITE" id="PS50048"/>
    </source>
</evidence>
<dbReference type="PANTHER" id="PTHR46910">
    <property type="entry name" value="TRANSCRIPTION FACTOR PDR1"/>
    <property type="match status" value="1"/>
</dbReference>